<dbReference type="EMBL" id="CACSII010000008">
    <property type="protein sequence ID" value="CAA0100869.1"/>
    <property type="molecule type" value="Genomic_DNA"/>
</dbReference>
<protein>
    <recommendedName>
        <fullName evidence="1">GyrI-like small molecule binding domain-containing protein</fullName>
    </recommendedName>
</protein>
<evidence type="ECO:0000259" key="1">
    <source>
        <dbReference type="Pfam" id="PF06445"/>
    </source>
</evidence>
<evidence type="ECO:0000313" key="2">
    <source>
        <dbReference type="EMBL" id="CAA0100869.1"/>
    </source>
</evidence>
<dbReference type="AlphaFoldDB" id="A0A5S9QDU9"/>
<evidence type="ECO:0000313" key="3">
    <source>
        <dbReference type="Proteomes" id="UP000434580"/>
    </source>
</evidence>
<dbReference type="OrthoDB" id="8115527at2"/>
<gene>
    <name evidence="2" type="ORF">DPBNPPHM_03853</name>
</gene>
<name>A0A5S9QDU9_9GAMM</name>
<reference evidence="2 3" key="1">
    <citation type="submission" date="2019-11" db="EMBL/GenBank/DDBJ databases">
        <authorList>
            <person name="Holert J."/>
        </authorList>
    </citation>
    <scope>NUCLEOTIDE SEQUENCE [LARGE SCALE GENOMIC DNA]</scope>
    <source>
        <strain evidence="2">BC5_2</strain>
    </source>
</reference>
<proteinExistence type="predicted"/>
<accession>A0A5S9QDU9</accession>
<feature type="domain" description="GyrI-like small molecule binding" evidence="1">
    <location>
        <begin position="85"/>
        <end position="168"/>
    </location>
</feature>
<dbReference type="InterPro" id="IPR029442">
    <property type="entry name" value="GyrI-like"/>
</dbReference>
<dbReference type="Gene3D" id="3.20.80.10">
    <property type="entry name" value="Regulatory factor, effector binding domain"/>
    <property type="match status" value="1"/>
</dbReference>
<dbReference type="InterPro" id="IPR011256">
    <property type="entry name" value="Reg_factor_effector_dom_sf"/>
</dbReference>
<dbReference type="Pfam" id="PF06445">
    <property type="entry name" value="GyrI-like"/>
    <property type="match status" value="1"/>
</dbReference>
<sequence>MATPIDVVEKELGPVIEIDVNTAMWKMPATMREGFEVLSDVTEQAGVDCTLAPYARFLEIDWSAEAKRGFLSTLIQVFSKPSHFRMGMPISAPIPHVDDIHSEILANRRYVRAVHVGPYQEVGDTYKRMAVWAHDNNLALAPESIELYLNDPKITEKDQLQTELLIPLT</sequence>
<organism evidence="2 3">
    <name type="scientific">BD1-7 clade bacterium</name>
    <dbReference type="NCBI Taxonomy" id="2029982"/>
    <lineage>
        <taxon>Bacteria</taxon>
        <taxon>Pseudomonadati</taxon>
        <taxon>Pseudomonadota</taxon>
        <taxon>Gammaproteobacteria</taxon>
        <taxon>Cellvibrionales</taxon>
        <taxon>Spongiibacteraceae</taxon>
        <taxon>BD1-7 clade</taxon>
    </lineage>
</organism>
<dbReference type="SUPFAM" id="SSF55136">
    <property type="entry name" value="Probable bacterial effector-binding domain"/>
    <property type="match status" value="1"/>
</dbReference>
<dbReference type="Proteomes" id="UP000434580">
    <property type="component" value="Unassembled WGS sequence"/>
</dbReference>